<feature type="transmembrane region" description="Helical" evidence="7">
    <location>
        <begin position="75"/>
        <end position="94"/>
    </location>
</feature>
<dbReference type="EMBL" id="QHHU01000036">
    <property type="protein sequence ID" value="RSM41085.1"/>
    <property type="molecule type" value="Genomic_DNA"/>
</dbReference>
<evidence type="ECO:0000256" key="6">
    <source>
        <dbReference type="ARBA" id="ARBA00023136"/>
    </source>
</evidence>
<comment type="similarity">
    <text evidence="7">Belongs to the binding-protein-dependent transport system permease family.</text>
</comment>
<proteinExistence type="inferred from homology"/>
<keyword evidence="6 7" id="KW-0472">Membrane</keyword>
<feature type="transmembrane region" description="Helical" evidence="7">
    <location>
        <begin position="182"/>
        <end position="205"/>
    </location>
</feature>
<dbReference type="GO" id="GO:0005886">
    <property type="term" value="C:plasma membrane"/>
    <property type="evidence" value="ECO:0007669"/>
    <property type="project" value="UniProtKB-SubCell"/>
</dbReference>
<keyword evidence="10" id="KW-1185">Reference proteome</keyword>
<evidence type="ECO:0000259" key="8">
    <source>
        <dbReference type="PROSITE" id="PS50928"/>
    </source>
</evidence>
<dbReference type="CDD" id="cd06261">
    <property type="entry name" value="TM_PBP2"/>
    <property type="match status" value="1"/>
</dbReference>
<sequence>MRLAARGLRFAILAVFAAFFVVPLAWLILAPTKSDEALVSSDPLAFGSFGQVALAWQHLDAFSDHLYRMWIGNSLLYAVSATAIVLVTGIPAGYGLAFGRFPGRRLVLTLTLVVMIMPAAALVLPIFLELNSVHLIGNVLSVILPFAFYPFGVYLAYLYYATAVPRELLDAARIDGCDEWSTFRHIALPLAKPVVALVLFFSFVADWNNFFLPYTVLADSTQYPIQVGLSDLLSSTPSFNPAVGGGGQQVNIFRPELALATLLAVIPVAIVFMLSQRALVRGLVGGGVKE</sequence>
<reference evidence="9 10" key="1">
    <citation type="submission" date="2018-05" db="EMBL/GenBank/DDBJ databases">
        <title>Evolution of GPA BGCs.</title>
        <authorList>
            <person name="Waglechner N."/>
            <person name="Wright G.D."/>
        </authorList>
    </citation>
    <scope>NUCLEOTIDE SEQUENCE [LARGE SCALE GENOMIC DNA]</scope>
    <source>
        <strain evidence="9 10">DSM 5908</strain>
    </source>
</reference>
<dbReference type="InterPro" id="IPR000515">
    <property type="entry name" value="MetI-like"/>
</dbReference>
<evidence type="ECO:0000256" key="1">
    <source>
        <dbReference type="ARBA" id="ARBA00004651"/>
    </source>
</evidence>
<dbReference type="SUPFAM" id="SSF161098">
    <property type="entry name" value="MetI-like"/>
    <property type="match status" value="1"/>
</dbReference>
<dbReference type="OrthoDB" id="4821463at2"/>
<accession>A0A428WDC9</accession>
<feature type="transmembrane region" description="Helical" evidence="7">
    <location>
        <begin position="257"/>
        <end position="274"/>
    </location>
</feature>
<feature type="transmembrane region" description="Helical" evidence="7">
    <location>
        <begin position="106"/>
        <end position="127"/>
    </location>
</feature>
<evidence type="ECO:0000256" key="4">
    <source>
        <dbReference type="ARBA" id="ARBA00022692"/>
    </source>
</evidence>
<dbReference type="PROSITE" id="PS50928">
    <property type="entry name" value="ABC_TM1"/>
    <property type="match status" value="1"/>
</dbReference>
<evidence type="ECO:0000313" key="10">
    <source>
        <dbReference type="Proteomes" id="UP000286716"/>
    </source>
</evidence>
<comment type="subcellular location">
    <subcellularLocation>
        <location evidence="1 7">Cell membrane</location>
        <topology evidence="1 7">Multi-pass membrane protein</topology>
    </subcellularLocation>
</comment>
<name>A0A428WDC9_AMYBA</name>
<evidence type="ECO:0000313" key="9">
    <source>
        <dbReference type="EMBL" id="RSM41085.1"/>
    </source>
</evidence>
<dbReference type="PANTHER" id="PTHR43744:SF12">
    <property type="entry name" value="ABC TRANSPORTER PERMEASE PROTEIN MG189-RELATED"/>
    <property type="match status" value="1"/>
</dbReference>
<gene>
    <name evidence="9" type="ORF">DMA12_25350</name>
</gene>
<dbReference type="GO" id="GO:0055085">
    <property type="term" value="P:transmembrane transport"/>
    <property type="evidence" value="ECO:0007669"/>
    <property type="project" value="InterPro"/>
</dbReference>
<feature type="domain" description="ABC transmembrane type-1" evidence="8">
    <location>
        <begin position="71"/>
        <end position="274"/>
    </location>
</feature>
<evidence type="ECO:0000256" key="5">
    <source>
        <dbReference type="ARBA" id="ARBA00022989"/>
    </source>
</evidence>
<dbReference type="Gene3D" id="1.10.3720.10">
    <property type="entry name" value="MetI-like"/>
    <property type="match status" value="1"/>
</dbReference>
<protein>
    <submittedName>
        <fullName evidence="9">Carbohydrate ABC transporter permease</fullName>
    </submittedName>
</protein>
<feature type="transmembrane region" description="Helical" evidence="7">
    <location>
        <begin position="7"/>
        <end position="29"/>
    </location>
</feature>
<keyword evidence="2 7" id="KW-0813">Transport</keyword>
<keyword evidence="3" id="KW-1003">Cell membrane</keyword>
<comment type="caution">
    <text evidence="9">The sequence shown here is derived from an EMBL/GenBank/DDBJ whole genome shotgun (WGS) entry which is preliminary data.</text>
</comment>
<dbReference type="Proteomes" id="UP000286716">
    <property type="component" value="Unassembled WGS sequence"/>
</dbReference>
<keyword evidence="5 7" id="KW-1133">Transmembrane helix</keyword>
<dbReference type="RefSeq" id="WP_020646694.1">
    <property type="nucleotide sequence ID" value="NZ_QHHU01000036.1"/>
</dbReference>
<evidence type="ECO:0000256" key="7">
    <source>
        <dbReference type="RuleBase" id="RU363032"/>
    </source>
</evidence>
<dbReference type="AlphaFoldDB" id="A0A428WDC9"/>
<evidence type="ECO:0000256" key="2">
    <source>
        <dbReference type="ARBA" id="ARBA00022448"/>
    </source>
</evidence>
<keyword evidence="4 7" id="KW-0812">Transmembrane</keyword>
<dbReference type="InterPro" id="IPR035906">
    <property type="entry name" value="MetI-like_sf"/>
</dbReference>
<evidence type="ECO:0000256" key="3">
    <source>
        <dbReference type="ARBA" id="ARBA00022475"/>
    </source>
</evidence>
<dbReference type="PANTHER" id="PTHR43744">
    <property type="entry name" value="ABC TRANSPORTER PERMEASE PROTEIN MG189-RELATED-RELATED"/>
    <property type="match status" value="1"/>
</dbReference>
<feature type="transmembrane region" description="Helical" evidence="7">
    <location>
        <begin position="139"/>
        <end position="161"/>
    </location>
</feature>
<dbReference type="Pfam" id="PF00528">
    <property type="entry name" value="BPD_transp_1"/>
    <property type="match status" value="1"/>
</dbReference>
<organism evidence="9 10">
    <name type="scientific">Amycolatopsis balhimycina DSM 5908</name>
    <dbReference type="NCBI Taxonomy" id="1081091"/>
    <lineage>
        <taxon>Bacteria</taxon>
        <taxon>Bacillati</taxon>
        <taxon>Actinomycetota</taxon>
        <taxon>Actinomycetes</taxon>
        <taxon>Pseudonocardiales</taxon>
        <taxon>Pseudonocardiaceae</taxon>
        <taxon>Amycolatopsis</taxon>
    </lineage>
</organism>